<dbReference type="OrthoDB" id="3694224at2759"/>
<feature type="compositionally biased region" description="Basic and acidic residues" evidence="1">
    <location>
        <begin position="134"/>
        <end position="155"/>
    </location>
</feature>
<dbReference type="AlphaFoldDB" id="A0A4Q4RK57"/>
<organism evidence="2 3">
    <name type="scientific">Alternaria arborescens</name>
    <dbReference type="NCBI Taxonomy" id="156630"/>
    <lineage>
        <taxon>Eukaryota</taxon>
        <taxon>Fungi</taxon>
        <taxon>Dikarya</taxon>
        <taxon>Ascomycota</taxon>
        <taxon>Pezizomycotina</taxon>
        <taxon>Dothideomycetes</taxon>
        <taxon>Pleosporomycetidae</taxon>
        <taxon>Pleosporales</taxon>
        <taxon>Pleosporineae</taxon>
        <taxon>Pleosporaceae</taxon>
        <taxon>Alternaria</taxon>
        <taxon>Alternaria sect. Alternaria</taxon>
    </lineage>
</organism>
<proteinExistence type="predicted"/>
<feature type="compositionally biased region" description="Basic and acidic residues" evidence="1">
    <location>
        <begin position="111"/>
        <end position="121"/>
    </location>
</feature>
<accession>A0A4Q4RK57</accession>
<comment type="caution">
    <text evidence="2">The sequence shown here is derived from an EMBL/GenBank/DDBJ whole genome shotgun (WGS) entry which is preliminary data.</text>
</comment>
<dbReference type="EMBL" id="PEJP01000032">
    <property type="protein sequence ID" value="RYO57251.1"/>
    <property type="molecule type" value="Genomic_DNA"/>
</dbReference>
<gene>
    <name evidence="2" type="ORF">AA0113_g7977</name>
</gene>
<feature type="region of interest" description="Disordered" evidence="1">
    <location>
        <begin position="1"/>
        <end position="77"/>
    </location>
</feature>
<keyword evidence="3" id="KW-1185">Reference proteome</keyword>
<evidence type="ECO:0000313" key="3">
    <source>
        <dbReference type="Proteomes" id="UP000293823"/>
    </source>
</evidence>
<protein>
    <submittedName>
        <fullName evidence="2">Uncharacterized protein</fullName>
    </submittedName>
</protein>
<reference evidence="3" key="1">
    <citation type="journal article" date="2019" name="bioRxiv">
        <title>Genomics, evolutionary history and diagnostics of the Alternaria alternata species group including apple and Asian pear pathotypes.</title>
        <authorList>
            <person name="Armitage A.D."/>
            <person name="Cockerton H.M."/>
            <person name="Sreenivasaprasad S."/>
            <person name="Woodhall J.W."/>
            <person name="Lane C.R."/>
            <person name="Harrison R.J."/>
            <person name="Clarkson J.P."/>
        </authorList>
    </citation>
    <scope>NUCLEOTIDE SEQUENCE [LARGE SCALE GENOMIC DNA]</scope>
    <source>
        <strain evidence="3">RGR 97.0016</strain>
    </source>
</reference>
<name>A0A4Q4RK57_9PLEO</name>
<evidence type="ECO:0000313" key="2">
    <source>
        <dbReference type="EMBL" id="RYO57251.1"/>
    </source>
</evidence>
<feature type="compositionally biased region" description="Low complexity" evidence="1">
    <location>
        <begin position="26"/>
        <end position="43"/>
    </location>
</feature>
<feature type="region of interest" description="Disordered" evidence="1">
    <location>
        <begin position="98"/>
        <end position="155"/>
    </location>
</feature>
<feature type="compositionally biased region" description="Polar residues" evidence="1">
    <location>
        <begin position="59"/>
        <end position="70"/>
    </location>
</feature>
<evidence type="ECO:0000256" key="1">
    <source>
        <dbReference type="SAM" id="MobiDB-lite"/>
    </source>
</evidence>
<dbReference type="Proteomes" id="UP000293823">
    <property type="component" value="Unassembled WGS sequence"/>
</dbReference>
<sequence length="166" mass="17471">MTWLANLRDKMSSSTEKRRNSRQFDDTPTLATSPTTSATTSDKPAPPPINPLPLTSTPASSNLTSASPLSEVQKPALYHTPTDIITATEKGMISGALCATMPSSSSTASSQKHDSEARDVAADAEEETTPVLTRAEEACVGEGRKGSWAGGEREGGRCVMFKGVDV</sequence>
<feature type="compositionally biased region" description="Basic and acidic residues" evidence="1">
    <location>
        <begin position="7"/>
        <end position="25"/>
    </location>
</feature>